<reference evidence="2 3" key="1">
    <citation type="submission" date="2019-03" db="EMBL/GenBank/DDBJ databases">
        <title>Deep-cultivation of Planctomycetes and their phenomic and genomic characterization uncovers novel biology.</title>
        <authorList>
            <person name="Wiegand S."/>
            <person name="Jogler M."/>
            <person name="Boedeker C."/>
            <person name="Pinto D."/>
            <person name="Vollmers J."/>
            <person name="Rivas-Marin E."/>
            <person name="Kohn T."/>
            <person name="Peeters S.H."/>
            <person name="Heuer A."/>
            <person name="Rast P."/>
            <person name="Oberbeckmann S."/>
            <person name="Bunk B."/>
            <person name="Jeske O."/>
            <person name="Meyerdierks A."/>
            <person name="Storesund J.E."/>
            <person name="Kallscheuer N."/>
            <person name="Luecker S."/>
            <person name="Lage O.M."/>
            <person name="Pohl T."/>
            <person name="Merkel B.J."/>
            <person name="Hornburger P."/>
            <person name="Mueller R.-W."/>
            <person name="Bruemmer F."/>
            <person name="Labrenz M."/>
            <person name="Spormann A.M."/>
            <person name="Op den Camp H."/>
            <person name="Overmann J."/>
            <person name="Amann R."/>
            <person name="Jetten M.S.M."/>
            <person name="Mascher T."/>
            <person name="Medema M.H."/>
            <person name="Devos D.P."/>
            <person name="Kaster A.-K."/>
            <person name="Ovreas L."/>
            <person name="Rohde M."/>
            <person name="Galperin M.Y."/>
            <person name="Jogler C."/>
        </authorList>
    </citation>
    <scope>NUCLEOTIDE SEQUENCE [LARGE SCALE GENOMIC DNA]</scope>
    <source>
        <strain evidence="2 3">V202</strain>
    </source>
</reference>
<name>A0A517WU40_9PLAN</name>
<keyword evidence="3" id="KW-1185">Reference proteome</keyword>
<dbReference type="EMBL" id="CP037422">
    <property type="protein sequence ID" value="QDU08779.1"/>
    <property type="molecule type" value="Genomic_DNA"/>
</dbReference>
<dbReference type="AlphaFoldDB" id="A0A517WU40"/>
<evidence type="ECO:0000313" key="3">
    <source>
        <dbReference type="Proteomes" id="UP000318384"/>
    </source>
</evidence>
<keyword evidence="1" id="KW-0472">Membrane</keyword>
<sequence>MSNNNLFFKSGYGLLVIIVLLVLLLNMNELRSNAFSFADFPPEEMLGSSYLPEDDSEWITSLPKEQRRAYTEKPYFLPQGLSNWERLGHLEEHKIESIRIFIPSGRIPGKIGDDDVYADVTIKDPKVCRMFSIALQPRYILRKLASDCGRSQGGYGAGASLGVMKVRYKGVKKPLIIGIAKIGFYLDV</sequence>
<protein>
    <submittedName>
        <fullName evidence="2">Uncharacterized protein</fullName>
    </submittedName>
</protein>
<dbReference type="RefSeq" id="WP_145174010.1">
    <property type="nucleotide sequence ID" value="NZ_CP037422.1"/>
</dbReference>
<accession>A0A517WU40</accession>
<dbReference type="Proteomes" id="UP000318384">
    <property type="component" value="Chromosome"/>
</dbReference>
<gene>
    <name evidence="2" type="ORF">V202x_21490</name>
</gene>
<organism evidence="2 3">
    <name type="scientific">Gimesia aquarii</name>
    <dbReference type="NCBI Taxonomy" id="2527964"/>
    <lineage>
        <taxon>Bacteria</taxon>
        <taxon>Pseudomonadati</taxon>
        <taxon>Planctomycetota</taxon>
        <taxon>Planctomycetia</taxon>
        <taxon>Planctomycetales</taxon>
        <taxon>Planctomycetaceae</taxon>
        <taxon>Gimesia</taxon>
    </lineage>
</organism>
<keyword evidence="1" id="KW-1133">Transmembrane helix</keyword>
<feature type="transmembrane region" description="Helical" evidence="1">
    <location>
        <begin position="6"/>
        <end position="25"/>
    </location>
</feature>
<proteinExistence type="predicted"/>
<evidence type="ECO:0000313" key="2">
    <source>
        <dbReference type="EMBL" id="QDU08779.1"/>
    </source>
</evidence>
<keyword evidence="1" id="KW-0812">Transmembrane</keyword>
<evidence type="ECO:0000256" key="1">
    <source>
        <dbReference type="SAM" id="Phobius"/>
    </source>
</evidence>